<gene>
    <name evidence="7 8" type="primary">lgt</name>
    <name evidence="8" type="ORF">IAD36_06475</name>
</gene>
<dbReference type="Pfam" id="PF01790">
    <property type="entry name" value="LGT"/>
    <property type="match status" value="1"/>
</dbReference>
<keyword evidence="4 7" id="KW-0812">Transmembrane</keyword>
<dbReference type="GO" id="GO:0005886">
    <property type="term" value="C:plasma membrane"/>
    <property type="evidence" value="ECO:0007669"/>
    <property type="project" value="UniProtKB-SubCell"/>
</dbReference>
<evidence type="ECO:0000256" key="3">
    <source>
        <dbReference type="ARBA" id="ARBA00022679"/>
    </source>
</evidence>
<comment type="similarity">
    <text evidence="1 7">Belongs to the Lgt family.</text>
</comment>
<name>A0A9D1DLX1_9FIRM</name>
<organism evidence="8 9">
    <name type="scientific">Candidatus Scatomorpha intestinigallinarum</name>
    <dbReference type="NCBI Taxonomy" id="2840923"/>
    <lineage>
        <taxon>Bacteria</taxon>
        <taxon>Bacillati</taxon>
        <taxon>Bacillota</taxon>
        <taxon>Clostridia</taxon>
        <taxon>Eubacteriales</taxon>
        <taxon>Candidatus Scatomorpha</taxon>
    </lineage>
</organism>
<dbReference type="GO" id="GO:0042158">
    <property type="term" value="P:lipoprotein biosynthetic process"/>
    <property type="evidence" value="ECO:0007669"/>
    <property type="project" value="UniProtKB-UniRule"/>
</dbReference>
<sequence length="302" mass="33570">MPTMLRDAAISFPMLGGLTLDFPASFTLFGHEFYLYGVVMAIAFIAAVFYASKRAPQMGIKGDDIFGLVLWVLPIAIVGCRVYYVIAEWDRYKDNLLDIFKIWEGGIAMYGGTIAGVLTVIVWSRAKKIPFAATLDAASSGLILGQVIGRWANFVNREAFGGETDIFCRMGLTTPDGTTYYVHPTFLYESLWNLVGFLIIDRWWLRKGHRKYDGQVFLFYVFWYGAGRSWIEGLRTDSLYIPGTNIRTSQLVAALSALAALVILLINIKRPHKPTYAAALSAAAQEAEAAAETEKTEEKNDG</sequence>
<proteinExistence type="inferred from homology"/>
<dbReference type="EC" id="2.5.1.145" evidence="7"/>
<keyword evidence="3 7" id="KW-0808">Transferase</keyword>
<feature type="transmembrane region" description="Helical" evidence="7">
    <location>
        <begin position="212"/>
        <end position="231"/>
    </location>
</feature>
<dbReference type="PROSITE" id="PS01311">
    <property type="entry name" value="LGT"/>
    <property type="match status" value="1"/>
</dbReference>
<feature type="transmembrane region" description="Helical" evidence="7">
    <location>
        <begin position="33"/>
        <end position="52"/>
    </location>
</feature>
<evidence type="ECO:0000256" key="2">
    <source>
        <dbReference type="ARBA" id="ARBA00022475"/>
    </source>
</evidence>
<comment type="subcellular location">
    <subcellularLocation>
        <location evidence="7">Cell membrane</location>
        <topology evidence="7">Multi-pass membrane protein</topology>
    </subcellularLocation>
</comment>
<comment type="pathway">
    <text evidence="7">Protein modification; lipoprotein biosynthesis (diacylglyceryl transfer).</text>
</comment>
<feature type="transmembrane region" description="Helical" evidence="7">
    <location>
        <begin position="107"/>
        <end position="124"/>
    </location>
</feature>
<keyword evidence="5 7" id="KW-1133">Transmembrane helix</keyword>
<reference evidence="8" key="2">
    <citation type="journal article" date="2021" name="PeerJ">
        <title>Extensive microbial diversity within the chicken gut microbiome revealed by metagenomics and culture.</title>
        <authorList>
            <person name="Gilroy R."/>
            <person name="Ravi A."/>
            <person name="Getino M."/>
            <person name="Pursley I."/>
            <person name="Horton D.L."/>
            <person name="Alikhan N.F."/>
            <person name="Baker D."/>
            <person name="Gharbi K."/>
            <person name="Hall N."/>
            <person name="Watson M."/>
            <person name="Adriaenssens E.M."/>
            <person name="Foster-Nyarko E."/>
            <person name="Jarju S."/>
            <person name="Secka A."/>
            <person name="Antonio M."/>
            <person name="Oren A."/>
            <person name="Chaudhuri R.R."/>
            <person name="La Ragione R."/>
            <person name="Hildebrand F."/>
            <person name="Pallen M.J."/>
        </authorList>
    </citation>
    <scope>NUCLEOTIDE SEQUENCE</scope>
    <source>
        <strain evidence="8">ChiGjej3B3-7149</strain>
    </source>
</reference>
<dbReference type="EMBL" id="DVHH01000157">
    <property type="protein sequence ID" value="HIR55215.1"/>
    <property type="molecule type" value="Genomic_DNA"/>
</dbReference>
<protein>
    <recommendedName>
        <fullName evidence="7">Phosphatidylglycerol--prolipoprotein diacylglyceryl transferase</fullName>
        <ecNumber evidence="7">2.5.1.145</ecNumber>
    </recommendedName>
</protein>
<evidence type="ECO:0000256" key="5">
    <source>
        <dbReference type="ARBA" id="ARBA00022989"/>
    </source>
</evidence>
<dbReference type="NCBIfam" id="TIGR00544">
    <property type="entry name" value="lgt"/>
    <property type="match status" value="1"/>
</dbReference>
<dbReference type="HAMAP" id="MF_01147">
    <property type="entry name" value="Lgt"/>
    <property type="match status" value="1"/>
</dbReference>
<dbReference type="PANTHER" id="PTHR30589">
    <property type="entry name" value="PROLIPOPROTEIN DIACYLGLYCERYL TRANSFERASE"/>
    <property type="match status" value="1"/>
</dbReference>
<comment type="catalytic activity">
    <reaction evidence="7">
        <text>L-cysteinyl-[prolipoprotein] + a 1,2-diacyl-sn-glycero-3-phospho-(1'-sn-glycerol) = an S-1,2-diacyl-sn-glyceryl-L-cysteinyl-[prolipoprotein] + sn-glycerol 1-phosphate + H(+)</text>
        <dbReference type="Rhea" id="RHEA:56712"/>
        <dbReference type="Rhea" id="RHEA-COMP:14679"/>
        <dbReference type="Rhea" id="RHEA-COMP:14680"/>
        <dbReference type="ChEBI" id="CHEBI:15378"/>
        <dbReference type="ChEBI" id="CHEBI:29950"/>
        <dbReference type="ChEBI" id="CHEBI:57685"/>
        <dbReference type="ChEBI" id="CHEBI:64716"/>
        <dbReference type="ChEBI" id="CHEBI:140658"/>
        <dbReference type="EC" id="2.5.1.145"/>
    </reaction>
</comment>
<comment type="caution">
    <text evidence="8">The sequence shown here is derived from an EMBL/GenBank/DDBJ whole genome shotgun (WGS) entry which is preliminary data.</text>
</comment>
<reference evidence="8" key="1">
    <citation type="submission" date="2020-10" db="EMBL/GenBank/DDBJ databases">
        <authorList>
            <person name="Gilroy R."/>
        </authorList>
    </citation>
    <scope>NUCLEOTIDE SEQUENCE</scope>
    <source>
        <strain evidence="8">ChiGjej3B3-7149</strain>
    </source>
</reference>
<evidence type="ECO:0000313" key="9">
    <source>
        <dbReference type="Proteomes" id="UP000824238"/>
    </source>
</evidence>
<keyword evidence="6 7" id="KW-0472">Membrane</keyword>
<keyword evidence="2 7" id="KW-1003">Cell membrane</keyword>
<dbReference type="InterPro" id="IPR001640">
    <property type="entry name" value="Lgt"/>
</dbReference>
<dbReference type="GO" id="GO:0008961">
    <property type="term" value="F:phosphatidylglycerol-prolipoprotein diacylglyceryl transferase activity"/>
    <property type="evidence" value="ECO:0007669"/>
    <property type="project" value="UniProtKB-UniRule"/>
</dbReference>
<feature type="binding site" evidence="7">
    <location>
        <position position="150"/>
    </location>
    <ligand>
        <name>a 1,2-diacyl-sn-glycero-3-phospho-(1'-sn-glycerol)</name>
        <dbReference type="ChEBI" id="CHEBI:64716"/>
    </ligand>
</feature>
<dbReference type="PANTHER" id="PTHR30589:SF0">
    <property type="entry name" value="PHOSPHATIDYLGLYCEROL--PROLIPOPROTEIN DIACYLGLYCERYL TRANSFERASE"/>
    <property type="match status" value="1"/>
</dbReference>
<feature type="transmembrane region" description="Helical" evidence="7">
    <location>
        <begin position="251"/>
        <end position="268"/>
    </location>
</feature>
<dbReference type="AlphaFoldDB" id="A0A9D1DLX1"/>
<feature type="transmembrane region" description="Helical" evidence="7">
    <location>
        <begin position="64"/>
        <end position="87"/>
    </location>
</feature>
<evidence type="ECO:0000256" key="6">
    <source>
        <dbReference type="ARBA" id="ARBA00023136"/>
    </source>
</evidence>
<comment type="function">
    <text evidence="7">Catalyzes the transfer of the diacylglyceryl group from phosphatidylglycerol to the sulfhydryl group of the N-terminal cysteine of a prolipoprotein, the first step in the formation of mature lipoproteins.</text>
</comment>
<evidence type="ECO:0000256" key="1">
    <source>
        <dbReference type="ARBA" id="ARBA00007150"/>
    </source>
</evidence>
<evidence type="ECO:0000313" key="8">
    <source>
        <dbReference type="EMBL" id="HIR55215.1"/>
    </source>
</evidence>
<dbReference type="Proteomes" id="UP000824238">
    <property type="component" value="Unassembled WGS sequence"/>
</dbReference>
<evidence type="ECO:0000256" key="7">
    <source>
        <dbReference type="HAMAP-Rule" id="MF_01147"/>
    </source>
</evidence>
<accession>A0A9D1DLX1</accession>
<evidence type="ECO:0000256" key="4">
    <source>
        <dbReference type="ARBA" id="ARBA00022692"/>
    </source>
</evidence>